<proteinExistence type="predicted"/>
<accession>A0A174HKV5</accession>
<gene>
    <name evidence="1" type="ORF">ERS852470_03272</name>
</gene>
<dbReference type="RefSeq" id="WP_172676192.1">
    <property type="nucleotide sequence ID" value="NZ_CYZV01000048.1"/>
</dbReference>
<dbReference type="Proteomes" id="UP000095558">
    <property type="component" value="Unassembled WGS sequence"/>
</dbReference>
<protein>
    <submittedName>
        <fullName evidence="1">Uncharacterized protein</fullName>
    </submittedName>
</protein>
<sequence>MNDEARKLRNAYAREWRSKNKDKVKAYQEKYWQNKAEILKSKGEGNSEK</sequence>
<organism evidence="1 2">
    <name type="scientific">Clostridium disporicum</name>
    <dbReference type="NCBI Taxonomy" id="84024"/>
    <lineage>
        <taxon>Bacteria</taxon>
        <taxon>Bacillati</taxon>
        <taxon>Bacillota</taxon>
        <taxon>Clostridia</taxon>
        <taxon>Eubacteriales</taxon>
        <taxon>Clostridiaceae</taxon>
        <taxon>Clostridium</taxon>
    </lineage>
</organism>
<evidence type="ECO:0000313" key="2">
    <source>
        <dbReference type="Proteomes" id="UP000095558"/>
    </source>
</evidence>
<dbReference type="AlphaFoldDB" id="A0A174HKV5"/>
<name>A0A174HKV5_9CLOT</name>
<dbReference type="EMBL" id="CYZV01000048">
    <property type="protein sequence ID" value="CUO75562.1"/>
    <property type="molecule type" value="Genomic_DNA"/>
</dbReference>
<evidence type="ECO:0000313" key="1">
    <source>
        <dbReference type="EMBL" id="CUO75562.1"/>
    </source>
</evidence>
<reference evidence="1 2" key="1">
    <citation type="submission" date="2015-09" db="EMBL/GenBank/DDBJ databases">
        <authorList>
            <consortium name="Pathogen Informatics"/>
        </authorList>
    </citation>
    <scope>NUCLEOTIDE SEQUENCE [LARGE SCALE GENOMIC DNA]</scope>
    <source>
        <strain evidence="1 2">2789STDY5834855</strain>
    </source>
</reference>